<dbReference type="Pfam" id="PF02518">
    <property type="entry name" value="HATPase_c"/>
    <property type="match status" value="1"/>
</dbReference>
<dbReference type="GO" id="GO:0000155">
    <property type="term" value="F:phosphorelay sensor kinase activity"/>
    <property type="evidence" value="ECO:0007669"/>
    <property type="project" value="InterPro"/>
</dbReference>
<dbReference type="Gene3D" id="1.10.1760.20">
    <property type="match status" value="1"/>
</dbReference>
<dbReference type="EMBL" id="JNVC02000002">
    <property type="protein sequence ID" value="KEZ53319.1"/>
    <property type="molecule type" value="Genomic_DNA"/>
</dbReference>
<evidence type="ECO:0000256" key="13">
    <source>
        <dbReference type="ARBA" id="ARBA00023136"/>
    </source>
</evidence>
<evidence type="ECO:0000256" key="1">
    <source>
        <dbReference type="ARBA" id="ARBA00000085"/>
    </source>
</evidence>
<feature type="transmembrane region" description="Helical" evidence="14">
    <location>
        <begin position="151"/>
        <end position="169"/>
    </location>
</feature>
<evidence type="ECO:0000256" key="14">
    <source>
        <dbReference type="SAM" id="Phobius"/>
    </source>
</evidence>
<evidence type="ECO:0000256" key="9">
    <source>
        <dbReference type="ARBA" id="ARBA00022777"/>
    </source>
</evidence>
<evidence type="ECO:0000256" key="2">
    <source>
        <dbReference type="ARBA" id="ARBA00004651"/>
    </source>
</evidence>
<dbReference type="RefSeq" id="WP_029566390.1">
    <property type="nucleotide sequence ID" value="NZ_JNVC02000002.1"/>
</dbReference>
<dbReference type="InterPro" id="IPR003594">
    <property type="entry name" value="HATPase_dom"/>
</dbReference>
<proteinExistence type="predicted"/>
<protein>
    <recommendedName>
        <fullName evidence="3">histidine kinase</fullName>
        <ecNumber evidence="3">2.7.13.3</ecNumber>
    </recommendedName>
</protein>
<reference evidence="16 17" key="1">
    <citation type="journal article" date="2005" name="Int. J. Syst. Evol. Microbiol.">
        <title>Bacillus cibi sp. nov., isolated from jeotgal, a traditional Korean fermented seafood.</title>
        <authorList>
            <person name="Yoon J.H."/>
            <person name="Lee C.H."/>
            <person name="Oh T.K."/>
        </authorList>
    </citation>
    <scope>NUCLEOTIDE SEQUENCE [LARGE SCALE GENOMIC DNA]</scope>
    <source>
        <strain evidence="16 17">DSM 16189</strain>
    </source>
</reference>
<feature type="transmembrane region" description="Helical" evidence="14">
    <location>
        <begin position="45"/>
        <end position="63"/>
    </location>
</feature>
<dbReference type="PRINTS" id="PR00344">
    <property type="entry name" value="BCTRLSENSOR"/>
</dbReference>
<dbReference type="Gene3D" id="3.30.450.40">
    <property type="match status" value="1"/>
</dbReference>
<dbReference type="GO" id="GO:0005524">
    <property type="term" value="F:ATP binding"/>
    <property type="evidence" value="ECO:0007669"/>
    <property type="project" value="UniProtKB-KW"/>
</dbReference>
<evidence type="ECO:0000256" key="10">
    <source>
        <dbReference type="ARBA" id="ARBA00022840"/>
    </source>
</evidence>
<dbReference type="Gene3D" id="3.30.565.10">
    <property type="entry name" value="Histidine kinase-like ATPase, C-terminal domain"/>
    <property type="match status" value="1"/>
</dbReference>
<gene>
    <name evidence="16" type="ORF">GS18_0206875</name>
</gene>
<keyword evidence="8" id="KW-0547">Nucleotide-binding</keyword>
<comment type="caution">
    <text evidence="16">The sequence shown here is derived from an EMBL/GenBank/DDBJ whole genome shotgun (WGS) entry which is preliminary data.</text>
</comment>
<dbReference type="EC" id="2.7.13.3" evidence="3"/>
<dbReference type="InterPro" id="IPR011620">
    <property type="entry name" value="Sig_transdc_His_kinase_LytS_TM"/>
</dbReference>
<dbReference type="Pfam" id="PF06580">
    <property type="entry name" value="His_kinase"/>
    <property type="match status" value="1"/>
</dbReference>
<evidence type="ECO:0000256" key="11">
    <source>
        <dbReference type="ARBA" id="ARBA00022989"/>
    </source>
</evidence>
<dbReference type="InterPro" id="IPR036890">
    <property type="entry name" value="HATPase_C_sf"/>
</dbReference>
<sequence>MFELLITMLERLGIIVTIAFILTRFRFFRSMMYQDRLDRSQQYKAILFFGFFGITGTYSGLSLSTETMEFGRFASGLAADEAIANSRVIGIVLAGLLGGYKVGIGAGLIAGVHRFTLGGFTSLSCGLAAILAGLIAGAFYRKNTHVKLSSAFIIGVLAETVQMLVILAVSKPFDKALALVEMIGLPMILANGLGSALFLLIIKNVVNEEEKAGALQAQKTLRIANQTLSHLRSGMNTTSAREVCEILHREIKTSAVAMTNKTEILAHTGLGNDHHTANSPIQTQMTKDVIQQGKLVVAEERAIHCIHKDCPLGAAVIAPLKQRGETIGTLKFYFQSKKEITDVNMELISGLSSLLGNQLELAEAEKAYQFAKEAEIKALQAQISPHFLFNSLNTIVSLIRIDPSKARKLLISLSHFLRSNLNATTVTMTTLEQELEHIKAYLAIEETRFVDKLTVLYEIDEAALMVRLPPLSLQPIVENAVKHGIKEKEKDCLIKLSVQREQDGTHVSVIDNGNGIASNRLGKLGKEAVHSESGTGLGLYNVNRRLSMVFGQGSALNVKSSPGAGTEIQFFIPDSEENKRG</sequence>
<dbReference type="GO" id="GO:0071555">
    <property type="term" value="P:cell wall organization"/>
    <property type="evidence" value="ECO:0007669"/>
    <property type="project" value="InterPro"/>
</dbReference>
<keyword evidence="7 14" id="KW-0812">Transmembrane</keyword>
<dbReference type="GO" id="GO:0005886">
    <property type="term" value="C:plasma membrane"/>
    <property type="evidence" value="ECO:0007669"/>
    <property type="project" value="UniProtKB-SubCell"/>
</dbReference>
<keyword evidence="5" id="KW-0597">Phosphoprotein</keyword>
<dbReference type="InterPro" id="IPR050640">
    <property type="entry name" value="Bact_2-comp_sensor_kinase"/>
</dbReference>
<keyword evidence="12" id="KW-0902">Two-component regulatory system</keyword>
<evidence type="ECO:0000256" key="12">
    <source>
        <dbReference type="ARBA" id="ARBA00023012"/>
    </source>
</evidence>
<evidence type="ECO:0000256" key="8">
    <source>
        <dbReference type="ARBA" id="ARBA00022741"/>
    </source>
</evidence>
<dbReference type="PANTHER" id="PTHR34220">
    <property type="entry name" value="SENSOR HISTIDINE KINASE YPDA"/>
    <property type="match status" value="1"/>
</dbReference>
<comment type="catalytic activity">
    <reaction evidence="1">
        <text>ATP + protein L-histidine = ADP + protein N-phospho-L-histidine.</text>
        <dbReference type="EC" id="2.7.13.3"/>
    </reaction>
</comment>
<evidence type="ECO:0000313" key="16">
    <source>
        <dbReference type="EMBL" id="KEZ53319.1"/>
    </source>
</evidence>
<keyword evidence="9 16" id="KW-0418">Kinase</keyword>
<keyword evidence="17" id="KW-1185">Reference proteome</keyword>
<keyword evidence="4" id="KW-1003">Cell membrane</keyword>
<evidence type="ECO:0000259" key="15">
    <source>
        <dbReference type="PROSITE" id="PS50109"/>
    </source>
</evidence>
<keyword evidence="6" id="KW-0808">Transferase</keyword>
<feature type="transmembrane region" description="Helical" evidence="14">
    <location>
        <begin position="83"/>
        <end position="103"/>
    </location>
</feature>
<evidence type="ECO:0000256" key="3">
    <source>
        <dbReference type="ARBA" id="ARBA00012438"/>
    </source>
</evidence>
<evidence type="ECO:0000256" key="4">
    <source>
        <dbReference type="ARBA" id="ARBA00022475"/>
    </source>
</evidence>
<dbReference type="SUPFAM" id="SSF55781">
    <property type="entry name" value="GAF domain-like"/>
    <property type="match status" value="1"/>
</dbReference>
<dbReference type="AlphaFoldDB" id="A0A084H157"/>
<accession>A0A084H157</accession>
<organism evidence="16 17">
    <name type="scientific">Metabacillus indicus</name>
    <name type="common">Bacillus indicus</name>
    <dbReference type="NCBI Taxonomy" id="246786"/>
    <lineage>
        <taxon>Bacteria</taxon>
        <taxon>Bacillati</taxon>
        <taxon>Bacillota</taxon>
        <taxon>Bacilli</taxon>
        <taxon>Bacillales</taxon>
        <taxon>Bacillaceae</taxon>
        <taxon>Metabacillus</taxon>
    </lineage>
</organism>
<dbReference type="InterPro" id="IPR029016">
    <property type="entry name" value="GAF-like_dom_sf"/>
</dbReference>
<dbReference type="OrthoDB" id="9776552at2"/>
<keyword evidence="13 14" id="KW-0472">Membrane</keyword>
<dbReference type="SMART" id="SM00387">
    <property type="entry name" value="HATPase_c"/>
    <property type="match status" value="1"/>
</dbReference>
<keyword evidence="11 14" id="KW-1133">Transmembrane helix</keyword>
<dbReference type="InterPro" id="IPR004358">
    <property type="entry name" value="Sig_transdc_His_kin-like_C"/>
</dbReference>
<dbReference type="InterPro" id="IPR005467">
    <property type="entry name" value="His_kinase_dom"/>
</dbReference>
<comment type="subcellular location">
    <subcellularLocation>
        <location evidence="2">Cell membrane</location>
        <topology evidence="2">Multi-pass membrane protein</topology>
    </subcellularLocation>
</comment>
<feature type="transmembrane region" description="Helical" evidence="14">
    <location>
        <begin position="176"/>
        <end position="202"/>
    </location>
</feature>
<evidence type="ECO:0000256" key="6">
    <source>
        <dbReference type="ARBA" id="ARBA00022679"/>
    </source>
</evidence>
<keyword evidence="10" id="KW-0067">ATP-binding</keyword>
<dbReference type="STRING" id="246786.GS18_0206875"/>
<dbReference type="PANTHER" id="PTHR34220:SF7">
    <property type="entry name" value="SENSOR HISTIDINE KINASE YPDA"/>
    <property type="match status" value="1"/>
</dbReference>
<dbReference type="Proteomes" id="UP000028549">
    <property type="component" value="Unassembled WGS sequence"/>
</dbReference>
<evidence type="ECO:0000313" key="17">
    <source>
        <dbReference type="Proteomes" id="UP000028549"/>
    </source>
</evidence>
<feature type="transmembrane region" description="Helical" evidence="14">
    <location>
        <begin position="115"/>
        <end position="139"/>
    </location>
</feature>
<dbReference type="Pfam" id="PF07694">
    <property type="entry name" value="5TM-5TMR_LYT"/>
    <property type="match status" value="1"/>
</dbReference>
<name>A0A084H157_METID</name>
<dbReference type="SUPFAM" id="SSF55874">
    <property type="entry name" value="ATPase domain of HSP90 chaperone/DNA topoisomerase II/histidine kinase"/>
    <property type="match status" value="1"/>
</dbReference>
<evidence type="ECO:0000256" key="5">
    <source>
        <dbReference type="ARBA" id="ARBA00022553"/>
    </source>
</evidence>
<feature type="domain" description="Histidine kinase" evidence="15">
    <location>
        <begin position="342"/>
        <end position="576"/>
    </location>
</feature>
<feature type="transmembrane region" description="Helical" evidence="14">
    <location>
        <begin position="6"/>
        <end position="25"/>
    </location>
</feature>
<dbReference type="InterPro" id="IPR010559">
    <property type="entry name" value="Sig_transdc_His_kin_internal"/>
</dbReference>
<evidence type="ECO:0000256" key="7">
    <source>
        <dbReference type="ARBA" id="ARBA00022692"/>
    </source>
</evidence>
<dbReference type="PROSITE" id="PS50109">
    <property type="entry name" value="HIS_KIN"/>
    <property type="match status" value="1"/>
</dbReference>